<name>A0AAV0YLS5_VICFA</name>
<dbReference type="AlphaFoldDB" id="A0AAV0YLS5"/>
<keyword evidence="3" id="KW-1185">Reference proteome</keyword>
<gene>
    <name evidence="2" type="ORF">VFH_I223800</name>
</gene>
<protein>
    <submittedName>
        <fullName evidence="2">Uncharacterized protein</fullName>
    </submittedName>
</protein>
<feature type="region of interest" description="Disordered" evidence="1">
    <location>
        <begin position="41"/>
        <end position="60"/>
    </location>
</feature>
<evidence type="ECO:0000256" key="1">
    <source>
        <dbReference type="SAM" id="MobiDB-lite"/>
    </source>
</evidence>
<dbReference type="Proteomes" id="UP001157006">
    <property type="component" value="Chromosome 1L"/>
</dbReference>
<evidence type="ECO:0000313" key="3">
    <source>
        <dbReference type="Proteomes" id="UP001157006"/>
    </source>
</evidence>
<organism evidence="2 3">
    <name type="scientific">Vicia faba</name>
    <name type="common">Broad bean</name>
    <name type="synonym">Faba vulgaris</name>
    <dbReference type="NCBI Taxonomy" id="3906"/>
    <lineage>
        <taxon>Eukaryota</taxon>
        <taxon>Viridiplantae</taxon>
        <taxon>Streptophyta</taxon>
        <taxon>Embryophyta</taxon>
        <taxon>Tracheophyta</taxon>
        <taxon>Spermatophyta</taxon>
        <taxon>Magnoliopsida</taxon>
        <taxon>eudicotyledons</taxon>
        <taxon>Gunneridae</taxon>
        <taxon>Pentapetalae</taxon>
        <taxon>rosids</taxon>
        <taxon>fabids</taxon>
        <taxon>Fabales</taxon>
        <taxon>Fabaceae</taxon>
        <taxon>Papilionoideae</taxon>
        <taxon>50 kb inversion clade</taxon>
        <taxon>NPAAA clade</taxon>
        <taxon>Hologalegina</taxon>
        <taxon>IRL clade</taxon>
        <taxon>Fabeae</taxon>
        <taxon>Vicia</taxon>
    </lineage>
</organism>
<sequence>MVKASDQAGLGFLIYTLSSTNSKQEKVEKAEERRKIAFTSGTEGCSGNFPVNFDEDNSRETQRPLRKLLFRLKWEVLSHWILIESVMQWRAEISQLEAADFCVMLELNLVGT</sequence>
<dbReference type="EMBL" id="OX451736">
    <property type="protein sequence ID" value="CAI8585793.1"/>
    <property type="molecule type" value="Genomic_DNA"/>
</dbReference>
<accession>A0AAV0YLS5</accession>
<evidence type="ECO:0000313" key="2">
    <source>
        <dbReference type="EMBL" id="CAI8585793.1"/>
    </source>
</evidence>
<reference evidence="2 3" key="1">
    <citation type="submission" date="2023-01" db="EMBL/GenBank/DDBJ databases">
        <authorList>
            <person name="Kreplak J."/>
        </authorList>
    </citation>
    <scope>NUCLEOTIDE SEQUENCE [LARGE SCALE GENOMIC DNA]</scope>
</reference>
<proteinExistence type="predicted"/>